<comment type="caution">
    <text evidence="2">The sequence shown here is derived from an EMBL/GenBank/DDBJ whole genome shotgun (WGS) entry which is preliminary data.</text>
</comment>
<organism evidence="2 3">
    <name type="scientific">Pomacea canaliculata</name>
    <name type="common">Golden apple snail</name>
    <dbReference type="NCBI Taxonomy" id="400727"/>
    <lineage>
        <taxon>Eukaryota</taxon>
        <taxon>Metazoa</taxon>
        <taxon>Spiralia</taxon>
        <taxon>Lophotrochozoa</taxon>
        <taxon>Mollusca</taxon>
        <taxon>Gastropoda</taxon>
        <taxon>Caenogastropoda</taxon>
        <taxon>Architaenioglossa</taxon>
        <taxon>Ampullarioidea</taxon>
        <taxon>Ampullariidae</taxon>
        <taxon>Pomacea</taxon>
    </lineage>
</organism>
<accession>A0A2T7P1J9</accession>
<gene>
    <name evidence="2" type="ORF">C0Q70_12446</name>
</gene>
<feature type="transmembrane region" description="Helical" evidence="1">
    <location>
        <begin position="245"/>
        <end position="268"/>
    </location>
</feature>
<protein>
    <submittedName>
        <fullName evidence="2">Uncharacterized protein</fullName>
    </submittedName>
</protein>
<dbReference type="EMBL" id="PZQS01000007">
    <property type="protein sequence ID" value="PVD27291.1"/>
    <property type="molecule type" value="Genomic_DNA"/>
</dbReference>
<keyword evidence="1" id="KW-0812">Transmembrane</keyword>
<keyword evidence="1" id="KW-1133">Transmembrane helix</keyword>
<reference evidence="2 3" key="1">
    <citation type="submission" date="2018-04" db="EMBL/GenBank/DDBJ databases">
        <title>The genome of golden apple snail Pomacea canaliculata provides insight into stress tolerance and invasive adaptation.</title>
        <authorList>
            <person name="Liu C."/>
            <person name="Liu B."/>
            <person name="Ren Y."/>
            <person name="Zhang Y."/>
            <person name="Wang H."/>
            <person name="Li S."/>
            <person name="Jiang F."/>
            <person name="Yin L."/>
            <person name="Zhang G."/>
            <person name="Qian W."/>
            <person name="Fan W."/>
        </authorList>
    </citation>
    <scope>NUCLEOTIDE SEQUENCE [LARGE SCALE GENOMIC DNA]</scope>
    <source>
        <strain evidence="2">SZHN2017</strain>
        <tissue evidence="2">Muscle</tissue>
    </source>
</reference>
<evidence type="ECO:0000313" key="2">
    <source>
        <dbReference type="EMBL" id="PVD27291.1"/>
    </source>
</evidence>
<proteinExistence type="predicted"/>
<dbReference type="Proteomes" id="UP000245119">
    <property type="component" value="Linkage Group LG7"/>
</dbReference>
<sequence length="642" mass="71480">MIHLSNDLKGEQYLLNFICTDVLEALPKMGDTACFAPDGQNLQCKFPENINITRKDFVVYFYPTGGDGDEKLVDCAWLEDQLHCIKQDGFDCKQPVSTTADISIPTRFVTRAGNYKCIPDGYKPDDIKICNFTGSQDDKCFSACDVNSEDKFQVNVTCKFPLSIESFAVKEKTTVVAKYSKSSCLGTSKCRYYGDNDSHGSVFTVMLDAPSLEHDEFSCVPETPNLQLRVEACKLRNVIPIQTPALIALAVVLPLLCLAMVVMVALLLRRQRRKAKCAKNYEKGNPLENLKALISDQLPINDEKCFEQDKPVTVFESRSLISRATYPDCTVDDDIIIHGSSNNGIDYIQELLRNDKKGINNEKEKRCINVSASKYPVLDGPLDGCKNSLNMQNDDGGSFANFSLKPTKTTVNWEDIWICKADNSEVNQSLQLKRTYSDVVWELLEEKFTPVVLKHTKLQVICAPQLSCLSTQGIDLAKVLKDGLTLCLKHYTDSIKNCSLTKIDPPRTTKEVTCHLKGNAPDFNLTIPSTAESWFSEGNWTLTVRSEQGEGNLTFKLVNDTVDGSQKSIFEQGNRRNGHPAAVGCSKEYERHTSSNRCNADGLIYGELTFADRTTSDVIIGSLPNTQYAQISFTAGIQPLHD</sequence>
<name>A0A2T7P1J9_POMCA</name>
<evidence type="ECO:0000313" key="3">
    <source>
        <dbReference type="Proteomes" id="UP000245119"/>
    </source>
</evidence>
<evidence type="ECO:0000256" key="1">
    <source>
        <dbReference type="SAM" id="Phobius"/>
    </source>
</evidence>
<keyword evidence="3" id="KW-1185">Reference proteome</keyword>
<dbReference type="AlphaFoldDB" id="A0A2T7P1J9"/>
<keyword evidence="1" id="KW-0472">Membrane</keyword>